<dbReference type="SUPFAM" id="SSF49265">
    <property type="entry name" value="Fibronectin type III"/>
    <property type="match status" value="1"/>
</dbReference>
<dbReference type="AlphaFoldDB" id="A0A939SCC9"/>
<dbReference type="InterPro" id="IPR013783">
    <property type="entry name" value="Ig-like_fold"/>
</dbReference>
<dbReference type="InterPro" id="IPR051553">
    <property type="entry name" value="Ran_GTPase-activating"/>
</dbReference>
<dbReference type="RefSeq" id="WP_208097986.1">
    <property type="nucleotide sequence ID" value="NZ_JAGDYM010000010.1"/>
</dbReference>
<feature type="region of interest" description="Disordered" evidence="5">
    <location>
        <begin position="129"/>
        <end position="148"/>
    </location>
</feature>
<evidence type="ECO:0000256" key="2">
    <source>
        <dbReference type="ARBA" id="ARBA00022737"/>
    </source>
</evidence>
<dbReference type="InterPro" id="IPR009091">
    <property type="entry name" value="RCC1/BLIP-II"/>
</dbReference>
<name>A0A939SCC9_9MICO</name>
<dbReference type="EMBL" id="JAGDYM010000010">
    <property type="protein sequence ID" value="MBO1902233.1"/>
    <property type="molecule type" value="Genomic_DNA"/>
</dbReference>
<dbReference type="GO" id="GO:0005737">
    <property type="term" value="C:cytoplasm"/>
    <property type="evidence" value="ECO:0007669"/>
    <property type="project" value="TreeGrafter"/>
</dbReference>
<dbReference type="PROSITE" id="PS50853">
    <property type="entry name" value="FN3"/>
    <property type="match status" value="1"/>
</dbReference>
<dbReference type="Pfam" id="PF25390">
    <property type="entry name" value="WD40_RLD"/>
    <property type="match status" value="1"/>
</dbReference>
<keyword evidence="4" id="KW-0119">Carbohydrate metabolism</keyword>
<dbReference type="Gene3D" id="2.60.40.10">
    <property type="entry name" value="Immunoglobulins"/>
    <property type="match status" value="1"/>
</dbReference>
<dbReference type="InterPro" id="IPR036116">
    <property type="entry name" value="FN3_sf"/>
</dbReference>
<dbReference type="GO" id="GO:0000272">
    <property type="term" value="P:polysaccharide catabolic process"/>
    <property type="evidence" value="ECO:0007669"/>
    <property type="project" value="UniProtKB-KW"/>
</dbReference>
<evidence type="ECO:0000313" key="7">
    <source>
        <dbReference type="EMBL" id="MBO1902233.1"/>
    </source>
</evidence>
<feature type="domain" description="Fibronectin type-III" evidence="6">
    <location>
        <begin position="424"/>
        <end position="512"/>
    </location>
</feature>
<protein>
    <recommendedName>
        <fullName evidence="6">Fibronectin type-III domain-containing protein</fullName>
    </recommendedName>
</protein>
<reference evidence="7" key="1">
    <citation type="submission" date="2021-03" db="EMBL/GenBank/DDBJ databases">
        <title>Leucobacter chromiisoli sp. nov., isolated from chromium-containing soil of chemical plant.</title>
        <authorList>
            <person name="Xu Z."/>
        </authorList>
    </citation>
    <scope>NUCLEOTIDE SEQUENCE</scope>
    <source>
        <strain evidence="7">S27</strain>
    </source>
</reference>
<dbReference type="InterPro" id="IPR000408">
    <property type="entry name" value="Reg_chr_condens"/>
</dbReference>
<evidence type="ECO:0000256" key="4">
    <source>
        <dbReference type="ARBA" id="ARBA00023326"/>
    </source>
</evidence>
<comment type="caution">
    <text evidence="7">The sequence shown here is derived from an EMBL/GenBank/DDBJ whole genome shotgun (WGS) entry which is preliminary data.</text>
</comment>
<dbReference type="PANTHER" id="PTHR45982">
    <property type="entry name" value="REGULATOR OF CHROMOSOME CONDENSATION"/>
    <property type="match status" value="1"/>
</dbReference>
<keyword evidence="3" id="KW-0326">Glycosidase</keyword>
<dbReference type="Pfam" id="PF00415">
    <property type="entry name" value="RCC1"/>
    <property type="match status" value="1"/>
</dbReference>
<feature type="compositionally biased region" description="Polar residues" evidence="5">
    <location>
        <begin position="132"/>
        <end position="148"/>
    </location>
</feature>
<evidence type="ECO:0000313" key="8">
    <source>
        <dbReference type="Proteomes" id="UP000664382"/>
    </source>
</evidence>
<dbReference type="PROSITE" id="PS50012">
    <property type="entry name" value="RCC1_3"/>
    <property type="match status" value="6"/>
</dbReference>
<evidence type="ECO:0000256" key="3">
    <source>
        <dbReference type="ARBA" id="ARBA00023295"/>
    </source>
</evidence>
<dbReference type="Pfam" id="PF00041">
    <property type="entry name" value="fn3"/>
    <property type="match status" value="1"/>
</dbReference>
<dbReference type="GO" id="GO:0005085">
    <property type="term" value="F:guanyl-nucleotide exchange factor activity"/>
    <property type="evidence" value="ECO:0007669"/>
    <property type="project" value="TreeGrafter"/>
</dbReference>
<gene>
    <name evidence="7" type="ORF">J4H92_09775</name>
</gene>
<keyword evidence="8" id="KW-1185">Reference proteome</keyword>
<dbReference type="InterPro" id="IPR058923">
    <property type="entry name" value="RCC1-like_dom"/>
</dbReference>
<dbReference type="PRINTS" id="PR00633">
    <property type="entry name" value="RCCNDNSATION"/>
</dbReference>
<keyword evidence="1" id="KW-0344">Guanine-nucleotide releasing factor</keyword>
<dbReference type="CDD" id="cd00063">
    <property type="entry name" value="FN3"/>
    <property type="match status" value="1"/>
</dbReference>
<dbReference type="Proteomes" id="UP000664382">
    <property type="component" value="Unassembled WGS sequence"/>
</dbReference>
<dbReference type="PROSITE" id="PS00626">
    <property type="entry name" value="RCC1_2"/>
    <property type="match status" value="2"/>
</dbReference>
<dbReference type="Gene3D" id="2.130.10.30">
    <property type="entry name" value="Regulator of chromosome condensation 1/beta-lactamase-inhibitor protein II"/>
    <property type="match status" value="2"/>
</dbReference>
<evidence type="ECO:0000259" key="6">
    <source>
        <dbReference type="PROSITE" id="PS50853"/>
    </source>
</evidence>
<keyword evidence="4" id="KW-0624">Polysaccharide degradation</keyword>
<accession>A0A939SCC9</accession>
<dbReference type="SUPFAM" id="SSF50985">
    <property type="entry name" value="RCC1/BLIP-II"/>
    <property type="match status" value="1"/>
</dbReference>
<dbReference type="PANTHER" id="PTHR45982:SF1">
    <property type="entry name" value="REGULATOR OF CHROMOSOME CONDENSATION"/>
    <property type="match status" value="1"/>
</dbReference>
<proteinExistence type="predicted"/>
<keyword evidence="2" id="KW-0677">Repeat</keyword>
<sequence length="698" mass="71067">MTSTVEAPASARGGRVRRPLALALAFAVAIPFGGASATALADDTEPLAYAEVQFVQLAAGANFSLGVGEDGKAYGWGWNAQGSLGDGTLEDRHLPTAVDAGDLTFTELSAGSQHAIGLTDDGRVYSWGPASSGRTGNGETSGVFSSPVAANTPETERFVQVEAGRLFSVALTEGGDVYGWGSNSSGQLGNGETASAVAEPVRANRPEGVKFVKVSAGERHLVALGDDGKVYAWGGNNYGQLGLGVSDATVLAPTAVDFGGDVVIRDVIASESHHTLALLDDGSVYAWGRNNNGQLGDGTQVDSSAPLRVPLPDGVALTGINAGRDYSVGITADGRTFVWGTNRLGTFGNGESGTGVISASPLQVAQPEGVIFTAIASGVNQGLALGDNGKTYGWGTNANGQVGDGSAVDQLTPVEVALPLAYAPAETPELLSAEVTGSSLVVSWSDVAAESYRVRLQSGDTDPVFVEVTGGATSTVIDSLVPGDYEVSVAAGNWVGAGRYSAPKSVSVVGPTTVTATASPVVYGKTGKVAVRVSPAGATGSVSVRVGAKTYRAEVKNGTASIALPARVQGAGTASLPVAFVPSDAHYLASSSTVKLTVAKARSKSISVSGKRFTKGTTPRVTVRVGKLDNGAYPVGKVRVQVGSAKKTVSLSAAKKGTVTVKLTKKYRKSFSVTATFLPKDAKNVAKAASKKTKVRVR</sequence>
<keyword evidence="3" id="KW-0378">Hydrolase</keyword>
<dbReference type="GO" id="GO:0016798">
    <property type="term" value="F:hydrolase activity, acting on glycosyl bonds"/>
    <property type="evidence" value="ECO:0007669"/>
    <property type="project" value="UniProtKB-KW"/>
</dbReference>
<organism evidence="7 8">
    <name type="scientific">Leucobacter weissii</name>
    <dbReference type="NCBI Taxonomy" id="1983706"/>
    <lineage>
        <taxon>Bacteria</taxon>
        <taxon>Bacillati</taxon>
        <taxon>Actinomycetota</taxon>
        <taxon>Actinomycetes</taxon>
        <taxon>Micrococcales</taxon>
        <taxon>Microbacteriaceae</taxon>
        <taxon>Leucobacter</taxon>
    </lineage>
</organism>
<evidence type="ECO:0000256" key="1">
    <source>
        <dbReference type="ARBA" id="ARBA00022658"/>
    </source>
</evidence>
<evidence type="ECO:0000256" key="5">
    <source>
        <dbReference type="SAM" id="MobiDB-lite"/>
    </source>
</evidence>
<dbReference type="SMART" id="SM00060">
    <property type="entry name" value="FN3"/>
    <property type="match status" value="1"/>
</dbReference>
<dbReference type="InterPro" id="IPR003961">
    <property type="entry name" value="FN3_dom"/>
</dbReference>